<sequence>MARDPEAEWRIDPSDYPASGSAAQRLRFLLRYAILAPSSHNTQPWLFRLAGDELELLADRRRALPVVDPHDRALVISCGAALGLLQVAMRRFGHAGDIELLPPGDADRLARVRLGPPHAATDTDRLRFEAIAARRTTRKAFASEPLPAGLAEDLHEIARLHGTQAALVTAHEDKAAIAALVARGDRAQFADPSFRRELGAWVHSRRAASRDGISGANFGMPDLMSALGGLVVRTFDMGGGVAAKDEQIATASPALLVVATTQDTPRDWLAAGASHAQMLLAITAAGLTAAYLNQPIEVSELRPALREAAGTAGAPQLLLRLGRGPRIPPAVRRPVAEVLLED</sequence>
<name>A0A4Z0BY98_9BURK</name>
<reference evidence="1 2" key="1">
    <citation type="submission" date="2019-03" db="EMBL/GenBank/DDBJ databases">
        <title>Ramlibacter rhizophilus CCTCC AB2015357, whole genome shotgun sequence.</title>
        <authorList>
            <person name="Zhang X."/>
            <person name="Feng G."/>
            <person name="Zhu H."/>
        </authorList>
    </citation>
    <scope>NUCLEOTIDE SEQUENCE [LARGE SCALE GENOMIC DNA]</scope>
    <source>
        <strain evidence="1 2">CCTCC AB2015357</strain>
    </source>
</reference>
<comment type="caution">
    <text evidence="1">The sequence shown here is derived from an EMBL/GenBank/DDBJ whole genome shotgun (WGS) entry which is preliminary data.</text>
</comment>
<accession>A0A4Z0BY98</accession>
<proteinExistence type="predicted"/>
<dbReference type="EMBL" id="SMLL01000002">
    <property type="protein sequence ID" value="TFZ03494.1"/>
    <property type="molecule type" value="Genomic_DNA"/>
</dbReference>
<dbReference type="Proteomes" id="UP000297564">
    <property type="component" value="Unassembled WGS sequence"/>
</dbReference>
<organism evidence="1 2">
    <name type="scientific">Ramlibacter rhizophilus</name>
    <dbReference type="NCBI Taxonomy" id="1781167"/>
    <lineage>
        <taxon>Bacteria</taxon>
        <taxon>Pseudomonadati</taxon>
        <taxon>Pseudomonadota</taxon>
        <taxon>Betaproteobacteria</taxon>
        <taxon>Burkholderiales</taxon>
        <taxon>Comamonadaceae</taxon>
        <taxon>Ramlibacter</taxon>
    </lineage>
</organism>
<dbReference type="PANTHER" id="PTHR23026:SF123">
    <property type="entry name" value="NAD(P)H NITROREDUCTASE RV3131-RELATED"/>
    <property type="match status" value="1"/>
</dbReference>
<dbReference type="InterPro" id="IPR000415">
    <property type="entry name" value="Nitroreductase-like"/>
</dbReference>
<dbReference type="PANTHER" id="PTHR23026">
    <property type="entry name" value="NADPH NITROREDUCTASE"/>
    <property type="match status" value="1"/>
</dbReference>
<dbReference type="AlphaFoldDB" id="A0A4Z0BY98"/>
<keyword evidence="2" id="KW-1185">Reference proteome</keyword>
<evidence type="ECO:0000313" key="1">
    <source>
        <dbReference type="EMBL" id="TFZ03494.1"/>
    </source>
</evidence>
<dbReference type="OrthoDB" id="272552at2"/>
<dbReference type="Gene3D" id="3.40.109.10">
    <property type="entry name" value="NADH Oxidase"/>
    <property type="match status" value="1"/>
</dbReference>
<dbReference type="RefSeq" id="WP_135284293.1">
    <property type="nucleotide sequence ID" value="NZ_SMLL01000002.1"/>
</dbReference>
<dbReference type="InterPro" id="IPR050627">
    <property type="entry name" value="Nitroreductase/BluB"/>
</dbReference>
<evidence type="ECO:0000313" key="2">
    <source>
        <dbReference type="Proteomes" id="UP000297564"/>
    </source>
</evidence>
<gene>
    <name evidence="1" type="ORF">EZ242_06365</name>
</gene>
<dbReference type="NCBIfam" id="NF047509">
    <property type="entry name" value="Rv3131_FMN_oxido"/>
    <property type="match status" value="1"/>
</dbReference>
<dbReference type="SUPFAM" id="SSF55469">
    <property type="entry name" value="FMN-dependent nitroreductase-like"/>
    <property type="match status" value="2"/>
</dbReference>
<dbReference type="GO" id="GO:0016491">
    <property type="term" value="F:oxidoreductase activity"/>
    <property type="evidence" value="ECO:0007669"/>
    <property type="project" value="InterPro"/>
</dbReference>
<protein>
    <submittedName>
        <fullName evidence="1">Nitroreductase</fullName>
    </submittedName>
</protein>